<accession>A0A420E7C0</accession>
<dbReference type="InterPro" id="IPR009267">
    <property type="entry name" value="NTP_transf_6"/>
</dbReference>
<proteinExistence type="predicted"/>
<gene>
    <name evidence="1" type="ORF">DBZ36_16630</name>
</gene>
<dbReference type="Pfam" id="PF06042">
    <property type="entry name" value="NTP_transf_6"/>
    <property type="match status" value="1"/>
</dbReference>
<organism evidence="1 2">
    <name type="scientific">Alginatibacterium sediminis</name>
    <dbReference type="NCBI Taxonomy" id="2164068"/>
    <lineage>
        <taxon>Bacteria</taxon>
        <taxon>Pseudomonadati</taxon>
        <taxon>Pseudomonadota</taxon>
        <taxon>Gammaproteobacteria</taxon>
        <taxon>Alteromonadales</taxon>
        <taxon>Alteromonadaceae</taxon>
        <taxon>Alginatibacterium</taxon>
    </lineage>
</organism>
<dbReference type="RefSeq" id="WP_120356100.1">
    <property type="nucleotide sequence ID" value="NZ_RAQO01000009.1"/>
</dbReference>
<dbReference type="PANTHER" id="PTHR39166:SF1">
    <property type="entry name" value="BLL1166 PROTEIN"/>
    <property type="match status" value="1"/>
</dbReference>
<protein>
    <submittedName>
        <fullName evidence="1">Nucleotidyltransferase family protein</fullName>
    </submittedName>
</protein>
<evidence type="ECO:0000313" key="2">
    <source>
        <dbReference type="Proteomes" id="UP000286482"/>
    </source>
</evidence>
<evidence type="ECO:0000313" key="1">
    <source>
        <dbReference type="EMBL" id="RKF14289.1"/>
    </source>
</evidence>
<dbReference type="OrthoDB" id="9805247at2"/>
<reference evidence="1 2" key="1">
    <citation type="submission" date="2018-09" db="EMBL/GenBank/DDBJ databases">
        <authorList>
            <person name="Wang Z."/>
        </authorList>
    </citation>
    <scope>NUCLEOTIDE SEQUENCE [LARGE SCALE GENOMIC DNA]</scope>
    <source>
        <strain evidence="1 2">ALS 81</strain>
    </source>
</reference>
<dbReference type="PANTHER" id="PTHR39166">
    <property type="entry name" value="BLL1166 PROTEIN"/>
    <property type="match status" value="1"/>
</dbReference>
<comment type="caution">
    <text evidence="1">The sequence shown here is derived from an EMBL/GenBank/DDBJ whole genome shotgun (WGS) entry which is preliminary data.</text>
</comment>
<keyword evidence="2" id="KW-1185">Reference proteome</keyword>
<dbReference type="AlphaFoldDB" id="A0A420E7C0"/>
<dbReference type="GO" id="GO:0016740">
    <property type="term" value="F:transferase activity"/>
    <property type="evidence" value="ECO:0007669"/>
    <property type="project" value="UniProtKB-KW"/>
</dbReference>
<keyword evidence="1" id="KW-0808">Transferase</keyword>
<dbReference type="Proteomes" id="UP000286482">
    <property type="component" value="Unassembled WGS sequence"/>
</dbReference>
<sequence length="188" mass="21943">MSYEQTIADIVANDPYRMRALQALRSLCLPDAMICAGFVRNLVWDHLFQTHRPLNDIDVIYYCQKDCSVQRDLELEQKLRLREPLMPWSVKNQARMHLRNNDPVYQSSLDAMRYWPEKETAVGAVLDSSGQIIIKHCFDLESLFKGQITHNPAKPVAVFNERVKRKNWLTFWPKLRVNVSDSHASKMP</sequence>
<dbReference type="EMBL" id="RAQO01000009">
    <property type="protein sequence ID" value="RKF14289.1"/>
    <property type="molecule type" value="Genomic_DNA"/>
</dbReference>
<name>A0A420E7C0_9ALTE</name>